<protein>
    <submittedName>
        <fullName evidence="2">Uncharacterized protein</fullName>
    </submittedName>
</protein>
<dbReference type="AlphaFoldDB" id="A0A9Q8LHP4"/>
<gene>
    <name evidence="2" type="ORF">CLAFUR5_05343</name>
</gene>
<reference evidence="2" key="2">
    <citation type="journal article" date="2022" name="Microb. Genom.">
        <title>A chromosome-scale genome assembly of the tomato pathogen Cladosporium fulvum reveals a compartmentalized genome architecture and the presence of a dispensable chromosome.</title>
        <authorList>
            <person name="Zaccaron A.Z."/>
            <person name="Chen L.H."/>
            <person name="Samaras A."/>
            <person name="Stergiopoulos I."/>
        </authorList>
    </citation>
    <scope>NUCLEOTIDE SEQUENCE</scope>
    <source>
        <strain evidence="2">Race5_Kim</strain>
    </source>
</reference>
<dbReference type="EMBL" id="CP090166">
    <property type="protein sequence ID" value="UJO16823.1"/>
    <property type="molecule type" value="Genomic_DNA"/>
</dbReference>
<organism evidence="2 3">
    <name type="scientific">Passalora fulva</name>
    <name type="common">Tomato leaf mold</name>
    <name type="synonym">Cladosporium fulvum</name>
    <dbReference type="NCBI Taxonomy" id="5499"/>
    <lineage>
        <taxon>Eukaryota</taxon>
        <taxon>Fungi</taxon>
        <taxon>Dikarya</taxon>
        <taxon>Ascomycota</taxon>
        <taxon>Pezizomycotina</taxon>
        <taxon>Dothideomycetes</taxon>
        <taxon>Dothideomycetidae</taxon>
        <taxon>Mycosphaerellales</taxon>
        <taxon>Mycosphaerellaceae</taxon>
        <taxon>Fulvia</taxon>
    </lineage>
</organism>
<feature type="compositionally biased region" description="Low complexity" evidence="1">
    <location>
        <begin position="1"/>
        <end position="18"/>
    </location>
</feature>
<dbReference type="RefSeq" id="XP_047761189.1">
    <property type="nucleotide sequence ID" value="XM_047904491.1"/>
</dbReference>
<accession>A0A9Q8LHP4</accession>
<dbReference type="OMA" id="AEVCPHK"/>
<dbReference type="OrthoDB" id="10480078at2759"/>
<feature type="region of interest" description="Disordered" evidence="1">
    <location>
        <begin position="1"/>
        <end position="25"/>
    </location>
</feature>
<proteinExistence type="predicted"/>
<feature type="compositionally biased region" description="Basic and acidic residues" evidence="1">
    <location>
        <begin position="87"/>
        <end position="98"/>
    </location>
</feature>
<feature type="region of interest" description="Disordered" evidence="1">
    <location>
        <begin position="80"/>
        <end position="101"/>
    </location>
</feature>
<sequence length="159" mass="18042">MVSSSTNKNNAAPAASSAKKPKTANESWSYKDYFTVRILVDEIIDKPGDIKKEHLSDIFAEVCPHKKRYTSEALYSHKTMSTNPSVAKDKQRAWRKNDYSNIPYPSPDRDLWVEIKQAIADSPTFREIQDEAGSDTEDCGRLELEDARRAEEAEADNEQ</sequence>
<name>A0A9Q8LHP4_PASFU</name>
<evidence type="ECO:0000256" key="1">
    <source>
        <dbReference type="SAM" id="MobiDB-lite"/>
    </source>
</evidence>
<dbReference type="KEGG" id="ffu:CLAFUR5_05343"/>
<evidence type="ECO:0000313" key="3">
    <source>
        <dbReference type="Proteomes" id="UP000756132"/>
    </source>
</evidence>
<dbReference type="Proteomes" id="UP000756132">
    <property type="component" value="Chromosome 4"/>
</dbReference>
<evidence type="ECO:0000313" key="2">
    <source>
        <dbReference type="EMBL" id="UJO16823.1"/>
    </source>
</evidence>
<dbReference type="GeneID" id="71985221"/>
<reference evidence="2" key="1">
    <citation type="submission" date="2021-12" db="EMBL/GenBank/DDBJ databases">
        <authorList>
            <person name="Zaccaron A."/>
            <person name="Stergiopoulos I."/>
        </authorList>
    </citation>
    <scope>NUCLEOTIDE SEQUENCE</scope>
    <source>
        <strain evidence="2">Race5_Kim</strain>
    </source>
</reference>
<keyword evidence="3" id="KW-1185">Reference proteome</keyword>